<dbReference type="Gene3D" id="1.10.10.10">
    <property type="entry name" value="Winged helix-like DNA-binding domain superfamily/Winged helix DNA-binding domain"/>
    <property type="match status" value="1"/>
</dbReference>
<dbReference type="Gene3D" id="3.40.50.1360">
    <property type="match status" value="1"/>
</dbReference>
<dbReference type="PRINTS" id="PR00033">
    <property type="entry name" value="HTHASNC"/>
</dbReference>
<dbReference type="OrthoDB" id="9797223at2"/>
<dbReference type="GO" id="GO:0043565">
    <property type="term" value="F:sequence-specific DNA binding"/>
    <property type="evidence" value="ECO:0007669"/>
    <property type="project" value="InterPro"/>
</dbReference>
<keyword evidence="6" id="KW-1185">Reference proteome</keyword>
<dbReference type="Pfam" id="PF00455">
    <property type="entry name" value="DeoRC"/>
    <property type="match status" value="1"/>
</dbReference>
<dbReference type="PROSITE" id="PS51000">
    <property type="entry name" value="HTH_DEOR_2"/>
    <property type="match status" value="1"/>
</dbReference>
<dbReference type="SUPFAM" id="SSF100950">
    <property type="entry name" value="NagB/RpiA/CoA transferase-like"/>
    <property type="match status" value="1"/>
</dbReference>
<dbReference type="GO" id="GO:0003700">
    <property type="term" value="F:DNA-binding transcription factor activity"/>
    <property type="evidence" value="ECO:0007669"/>
    <property type="project" value="InterPro"/>
</dbReference>
<dbReference type="EMBL" id="CP040058">
    <property type="protein sequence ID" value="QCP36987.1"/>
    <property type="molecule type" value="Genomic_DNA"/>
</dbReference>
<reference evidence="5 6" key="1">
    <citation type="submission" date="2019-05" db="EMBL/GenBank/DDBJ databases">
        <title>Complete genome sequencing of Anaerostipes rhamnosivorans.</title>
        <authorList>
            <person name="Bui T.P.N."/>
            <person name="de Vos W.M."/>
        </authorList>
    </citation>
    <scope>NUCLEOTIDE SEQUENCE [LARGE SCALE GENOMIC DNA]</scope>
    <source>
        <strain evidence="5 6">1y2</strain>
    </source>
</reference>
<evidence type="ECO:0000313" key="6">
    <source>
        <dbReference type="Proteomes" id="UP000298653"/>
    </source>
</evidence>
<evidence type="ECO:0000313" key="5">
    <source>
        <dbReference type="EMBL" id="QCP36987.1"/>
    </source>
</evidence>
<evidence type="ECO:0000256" key="1">
    <source>
        <dbReference type="ARBA" id="ARBA00023015"/>
    </source>
</evidence>
<dbReference type="RefSeq" id="WP_137330133.1">
    <property type="nucleotide sequence ID" value="NZ_CP040058.1"/>
</dbReference>
<feature type="domain" description="HTH deoR-type" evidence="4">
    <location>
        <begin position="3"/>
        <end position="58"/>
    </location>
</feature>
<gene>
    <name evidence="5" type="ORF">AR1Y2_3533</name>
</gene>
<keyword evidence="3" id="KW-0804">Transcription</keyword>
<protein>
    <submittedName>
        <fullName evidence="5">Transcriptional repressor of the fructose operon, DeoR family</fullName>
    </submittedName>
</protein>
<organism evidence="5 6">
    <name type="scientific">Anaerostipes rhamnosivorans</name>
    <dbReference type="NCBI Taxonomy" id="1229621"/>
    <lineage>
        <taxon>Bacteria</taxon>
        <taxon>Bacillati</taxon>
        <taxon>Bacillota</taxon>
        <taxon>Clostridia</taxon>
        <taxon>Lachnospirales</taxon>
        <taxon>Lachnospiraceae</taxon>
        <taxon>Anaerostipes</taxon>
    </lineage>
</organism>
<evidence type="ECO:0000259" key="4">
    <source>
        <dbReference type="PROSITE" id="PS51000"/>
    </source>
</evidence>
<dbReference type="Proteomes" id="UP000298653">
    <property type="component" value="Chromosome"/>
</dbReference>
<dbReference type="AlphaFoldDB" id="A0A4P8IJ80"/>
<dbReference type="PROSITE" id="PS00894">
    <property type="entry name" value="HTH_DEOR_1"/>
    <property type="match status" value="1"/>
</dbReference>
<dbReference type="SUPFAM" id="SSF46785">
    <property type="entry name" value="Winged helix' DNA-binding domain"/>
    <property type="match status" value="1"/>
</dbReference>
<dbReference type="SMART" id="SM01134">
    <property type="entry name" value="DeoRC"/>
    <property type="match status" value="1"/>
</dbReference>
<dbReference type="InterPro" id="IPR011991">
    <property type="entry name" value="ArsR-like_HTH"/>
</dbReference>
<dbReference type="InterPro" id="IPR018356">
    <property type="entry name" value="Tscrpt_reg_HTH_DeoR_CS"/>
</dbReference>
<dbReference type="InterPro" id="IPR036388">
    <property type="entry name" value="WH-like_DNA-bd_sf"/>
</dbReference>
<dbReference type="InterPro" id="IPR000485">
    <property type="entry name" value="AsnC-type_HTH_dom"/>
</dbReference>
<dbReference type="PANTHER" id="PTHR30363">
    <property type="entry name" value="HTH-TYPE TRANSCRIPTIONAL REGULATOR SRLR-RELATED"/>
    <property type="match status" value="1"/>
</dbReference>
<dbReference type="PRINTS" id="PR00037">
    <property type="entry name" value="HTHLACR"/>
</dbReference>
<keyword evidence="2" id="KW-0238">DNA-binding</keyword>
<sequence>MLPDERFRKILELIRKNRSVTVQELVRQIGISESTIRRDLTALDKKGLLNKVHGGATALDTGFNMEEAVANKSLKNVDEKRRIAEYCAGIIRPDDFIYLDAGTTTEMMIDFLTEKKASYVTNGISHAKKLMDYGFKVYLIGGELRAVTEAIVGAEALDSLRKYNFTKGFFGVNGISKRSGFTTPDVTEALVKKTALEHCLDAYILADSSKFRAVSAVSVADLDQAVIVTGKLEEPSFLKYAVIKEVLE</sequence>
<dbReference type="InterPro" id="IPR014036">
    <property type="entry name" value="DeoR-like_C"/>
</dbReference>
<dbReference type="InterPro" id="IPR001034">
    <property type="entry name" value="DeoR_HTH"/>
</dbReference>
<dbReference type="Pfam" id="PF08220">
    <property type="entry name" value="HTH_DeoR"/>
    <property type="match status" value="1"/>
</dbReference>
<accession>A0A4P8IJ80</accession>
<dbReference type="InterPro" id="IPR037171">
    <property type="entry name" value="NagB/RpiA_transferase-like"/>
</dbReference>
<dbReference type="PANTHER" id="PTHR30363:SF56">
    <property type="entry name" value="TRANSCRIPTIONAL REGULATOR, DEOR FAMILY"/>
    <property type="match status" value="1"/>
</dbReference>
<evidence type="ECO:0000256" key="2">
    <source>
        <dbReference type="ARBA" id="ARBA00023125"/>
    </source>
</evidence>
<proteinExistence type="predicted"/>
<dbReference type="InterPro" id="IPR036390">
    <property type="entry name" value="WH_DNA-bd_sf"/>
</dbReference>
<dbReference type="CDD" id="cd00090">
    <property type="entry name" value="HTH_ARSR"/>
    <property type="match status" value="1"/>
</dbReference>
<dbReference type="InterPro" id="IPR050313">
    <property type="entry name" value="Carb_Metab_HTH_regulators"/>
</dbReference>
<dbReference type="KEGG" id="arf:AR1Y2_3533"/>
<evidence type="ECO:0000256" key="3">
    <source>
        <dbReference type="ARBA" id="ARBA00023163"/>
    </source>
</evidence>
<dbReference type="SMART" id="SM00420">
    <property type="entry name" value="HTH_DEOR"/>
    <property type="match status" value="1"/>
</dbReference>
<name>A0A4P8IJ80_9FIRM</name>
<keyword evidence="1" id="KW-0805">Transcription regulation</keyword>